<dbReference type="InterPro" id="IPR045843">
    <property type="entry name" value="IND-like"/>
</dbReference>
<dbReference type="PANTHER" id="PTHR16223:SF109">
    <property type="entry name" value="BHLH DOMAIN-CONTAINING PROTEIN"/>
    <property type="match status" value="1"/>
</dbReference>
<dbReference type="CDD" id="cd11393">
    <property type="entry name" value="bHLH_AtbHLH_like"/>
    <property type="match status" value="1"/>
</dbReference>
<feature type="region of interest" description="Disordered" evidence="6">
    <location>
        <begin position="133"/>
        <end position="162"/>
    </location>
</feature>
<dbReference type="InterPro" id="IPR036638">
    <property type="entry name" value="HLH_DNA-bd_sf"/>
</dbReference>
<evidence type="ECO:0000256" key="3">
    <source>
        <dbReference type="ARBA" id="ARBA00023125"/>
    </source>
</evidence>
<evidence type="ECO:0000256" key="2">
    <source>
        <dbReference type="ARBA" id="ARBA00023015"/>
    </source>
</evidence>
<dbReference type="GO" id="GO:0046983">
    <property type="term" value="F:protein dimerization activity"/>
    <property type="evidence" value="ECO:0007669"/>
    <property type="project" value="InterPro"/>
</dbReference>
<dbReference type="GO" id="GO:0000981">
    <property type="term" value="F:DNA-binding transcription factor activity, RNA polymerase II-specific"/>
    <property type="evidence" value="ECO:0007669"/>
    <property type="project" value="TreeGrafter"/>
</dbReference>
<accession>A0AAE1VB67</accession>
<dbReference type="GO" id="GO:0005634">
    <property type="term" value="C:nucleus"/>
    <property type="evidence" value="ECO:0007669"/>
    <property type="project" value="UniProtKB-SubCell"/>
</dbReference>
<feature type="compositionally biased region" description="Low complexity" evidence="6">
    <location>
        <begin position="141"/>
        <end position="150"/>
    </location>
</feature>
<sequence>MGEQNQPNALETQWAFRGSTSDSYYLSGHELNKQYMAGIGIDEIHYVPVPSPQWIHDQQTPQSYVEYLAENVVSDVQVDASAEVSGLRLVDVSADMISQEQMRYSRSYHEGVPLNRLIGSEYKRWEPRGDVKHASGPFSEASAAGSSHPSKSSRKTKAAVSDKHRRMRIAERIDALGELFSCSKQVGKASLMDEIIDNIKYLQFQIKDLSRSRLGGEPTSVPFVFLEWCGHYILDEQQIEPLEETMGKLLEVNPSMATQLLESKGLYVMPMALAKGLNHHE</sequence>
<dbReference type="EMBL" id="JAVYJV010000012">
    <property type="protein sequence ID" value="KAK4357356.1"/>
    <property type="molecule type" value="Genomic_DNA"/>
</dbReference>
<dbReference type="Proteomes" id="UP001291623">
    <property type="component" value="Unassembled WGS sequence"/>
</dbReference>
<reference evidence="8" key="1">
    <citation type="submission" date="2023-12" db="EMBL/GenBank/DDBJ databases">
        <title>Genome assembly of Anisodus tanguticus.</title>
        <authorList>
            <person name="Wang Y.-J."/>
        </authorList>
    </citation>
    <scope>NUCLEOTIDE SEQUENCE</scope>
    <source>
        <strain evidence="8">KB-2021</strain>
        <tissue evidence="8">Leaf</tissue>
    </source>
</reference>
<dbReference type="PROSITE" id="PS50888">
    <property type="entry name" value="BHLH"/>
    <property type="match status" value="1"/>
</dbReference>
<feature type="compositionally biased region" description="Basic residues" evidence="6">
    <location>
        <begin position="151"/>
        <end position="162"/>
    </location>
</feature>
<comment type="subcellular location">
    <subcellularLocation>
        <location evidence="1">Nucleus</location>
    </subcellularLocation>
</comment>
<gene>
    <name evidence="8" type="ORF">RND71_022966</name>
</gene>
<evidence type="ECO:0000313" key="9">
    <source>
        <dbReference type="Proteomes" id="UP001291623"/>
    </source>
</evidence>
<protein>
    <recommendedName>
        <fullName evidence="7">BHLH domain-containing protein</fullName>
    </recommendedName>
</protein>
<evidence type="ECO:0000256" key="5">
    <source>
        <dbReference type="ARBA" id="ARBA00023242"/>
    </source>
</evidence>
<name>A0AAE1VB67_9SOLA</name>
<keyword evidence="5" id="KW-0539">Nucleus</keyword>
<dbReference type="InterPro" id="IPR045239">
    <property type="entry name" value="bHLH95_bHLH"/>
</dbReference>
<proteinExistence type="predicted"/>
<evidence type="ECO:0000256" key="4">
    <source>
        <dbReference type="ARBA" id="ARBA00023163"/>
    </source>
</evidence>
<evidence type="ECO:0000259" key="7">
    <source>
        <dbReference type="PROSITE" id="PS50888"/>
    </source>
</evidence>
<keyword evidence="4" id="KW-0804">Transcription</keyword>
<dbReference type="PANTHER" id="PTHR16223">
    <property type="entry name" value="TRANSCRIPTION FACTOR BHLH83-RELATED"/>
    <property type="match status" value="1"/>
</dbReference>
<comment type="caution">
    <text evidence="8">The sequence shown here is derived from an EMBL/GenBank/DDBJ whole genome shotgun (WGS) entry which is preliminary data.</text>
</comment>
<dbReference type="SUPFAM" id="SSF47459">
    <property type="entry name" value="HLH, helix-loop-helix DNA-binding domain"/>
    <property type="match status" value="1"/>
</dbReference>
<evidence type="ECO:0000313" key="8">
    <source>
        <dbReference type="EMBL" id="KAK4357356.1"/>
    </source>
</evidence>
<keyword evidence="3" id="KW-0238">DNA-binding</keyword>
<organism evidence="8 9">
    <name type="scientific">Anisodus tanguticus</name>
    <dbReference type="NCBI Taxonomy" id="243964"/>
    <lineage>
        <taxon>Eukaryota</taxon>
        <taxon>Viridiplantae</taxon>
        <taxon>Streptophyta</taxon>
        <taxon>Embryophyta</taxon>
        <taxon>Tracheophyta</taxon>
        <taxon>Spermatophyta</taxon>
        <taxon>Magnoliopsida</taxon>
        <taxon>eudicotyledons</taxon>
        <taxon>Gunneridae</taxon>
        <taxon>Pentapetalae</taxon>
        <taxon>asterids</taxon>
        <taxon>lamiids</taxon>
        <taxon>Solanales</taxon>
        <taxon>Solanaceae</taxon>
        <taxon>Solanoideae</taxon>
        <taxon>Hyoscyameae</taxon>
        <taxon>Anisodus</taxon>
    </lineage>
</organism>
<keyword evidence="2" id="KW-0805">Transcription regulation</keyword>
<dbReference type="AlphaFoldDB" id="A0AAE1VB67"/>
<dbReference type="GO" id="GO:0000978">
    <property type="term" value="F:RNA polymerase II cis-regulatory region sequence-specific DNA binding"/>
    <property type="evidence" value="ECO:0007669"/>
    <property type="project" value="TreeGrafter"/>
</dbReference>
<dbReference type="InterPro" id="IPR011598">
    <property type="entry name" value="bHLH_dom"/>
</dbReference>
<evidence type="ECO:0000256" key="6">
    <source>
        <dbReference type="SAM" id="MobiDB-lite"/>
    </source>
</evidence>
<feature type="domain" description="BHLH" evidence="7">
    <location>
        <begin position="153"/>
        <end position="202"/>
    </location>
</feature>
<evidence type="ECO:0000256" key="1">
    <source>
        <dbReference type="ARBA" id="ARBA00004123"/>
    </source>
</evidence>
<keyword evidence="9" id="KW-1185">Reference proteome</keyword>
<dbReference type="Gene3D" id="4.10.280.10">
    <property type="entry name" value="Helix-loop-helix DNA-binding domain"/>
    <property type="match status" value="1"/>
</dbReference>